<dbReference type="HOGENOM" id="CLU_3264803_0_0_9"/>
<dbReference type="AlphaFoldDB" id="B0P839"/>
<sequence>MCRVIYTGVPPFLISADILLYTYFSRKNLILQVGSLQSKFQ</sequence>
<name>B0P839_9FIRM</name>
<organism evidence="1 2">
    <name type="scientific">Anaerotruncus colihominis DSM 17241</name>
    <dbReference type="NCBI Taxonomy" id="445972"/>
    <lineage>
        <taxon>Bacteria</taxon>
        <taxon>Bacillati</taxon>
        <taxon>Bacillota</taxon>
        <taxon>Clostridia</taxon>
        <taxon>Eubacteriales</taxon>
        <taxon>Oscillospiraceae</taxon>
        <taxon>Anaerotruncus</taxon>
    </lineage>
</organism>
<protein>
    <submittedName>
        <fullName evidence="1">Uncharacterized protein</fullName>
    </submittedName>
</protein>
<dbReference type="EMBL" id="ABGD02000007">
    <property type="protein sequence ID" value="EDS12086.1"/>
    <property type="molecule type" value="Genomic_DNA"/>
</dbReference>
<keyword evidence="2" id="KW-1185">Reference proteome</keyword>
<comment type="caution">
    <text evidence="1">The sequence shown here is derived from an EMBL/GenBank/DDBJ whole genome shotgun (WGS) entry which is preliminary data.</text>
</comment>
<dbReference type="Proteomes" id="UP000003803">
    <property type="component" value="Unassembled WGS sequence"/>
</dbReference>
<accession>B0P839</accession>
<reference evidence="1" key="1">
    <citation type="submission" date="2007-11" db="EMBL/GenBank/DDBJ databases">
        <authorList>
            <person name="Fulton L."/>
            <person name="Clifton S."/>
            <person name="Fulton B."/>
            <person name="Xu J."/>
            <person name="Minx P."/>
            <person name="Pepin K.H."/>
            <person name="Johnson M."/>
            <person name="Thiruvilangam P."/>
            <person name="Bhonagiri V."/>
            <person name="Nash W.E."/>
            <person name="Mardis E.R."/>
            <person name="Wilson R.K."/>
        </authorList>
    </citation>
    <scope>NUCLEOTIDE SEQUENCE [LARGE SCALE GENOMIC DNA]</scope>
    <source>
        <strain evidence="1">DSM 17241</strain>
    </source>
</reference>
<evidence type="ECO:0000313" key="1">
    <source>
        <dbReference type="EMBL" id="EDS12086.1"/>
    </source>
</evidence>
<proteinExistence type="predicted"/>
<reference evidence="1" key="2">
    <citation type="submission" date="2013-09" db="EMBL/GenBank/DDBJ databases">
        <title>Draft genome sequence of Anaerotruncus colihominis(DSM 17241).</title>
        <authorList>
            <person name="Sudarsanam P."/>
            <person name="Ley R."/>
            <person name="Guruge J."/>
            <person name="Turnbaugh P.J."/>
            <person name="Mahowald M."/>
            <person name="Liep D."/>
            <person name="Gordon J."/>
        </authorList>
    </citation>
    <scope>NUCLEOTIDE SEQUENCE</scope>
    <source>
        <strain evidence="1">DSM 17241</strain>
    </source>
</reference>
<evidence type="ECO:0000313" key="2">
    <source>
        <dbReference type="Proteomes" id="UP000003803"/>
    </source>
</evidence>
<gene>
    <name evidence="1" type="ORF">ANACOL_00929</name>
</gene>